<evidence type="ECO:0000313" key="2">
    <source>
        <dbReference type="EMBL" id="BEI89052.1"/>
    </source>
</evidence>
<dbReference type="InterPro" id="IPR021148">
    <property type="entry name" value="Polysacc_synth_dom"/>
</dbReference>
<keyword evidence="3" id="KW-1185">Reference proteome</keyword>
<dbReference type="KEGG" id="ccac:CcaHIS019_0204140"/>
<dbReference type="PANTHER" id="PTHR13410:SF9">
    <property type="entry name" value="PROTEIN PBDC1"/>
    <property type="match status" value="1"/>
</dbReference>
<name>A0AA48I484_9TREE</name>
<evidence type="ECO:0000259" key="1">
    <source>
        <dbReference type="Pfam" id="PF04669"/>
    </source>
</evidence>
<dbReference type="RefSeq" id="XP_060454318.1">
    <property type="nucleotide sequence ID" value="XM_060597423.1"/>
</dbReference>
<dbReference type="AlphaFoldDB" id="A0AA48I484"/>
<organism evidence="2 3">
    <name type="scientific">Cutaneotrichosporon cavernicola</name>
    <dbReference type="NCBI Taxonomy" id="279322"/>
    <lineage>
        <taxon>Eukaryota</taxon>
        <taxon>Fungi</taxon>
        <taxon>Dikarya</taxon>
        <taxon>Basidiomycota</taxon>
        <taxon>Agaricomycotina</taxon>
        <taxon>Tremellomycetes</taxon>
        <taxon>Trichosporonales</taxon>
        <taxon>Trichosporonaceae</taxon>
        <taxon>Cutaneotrichosporon</taxon>
    </lineage>
</organism>
<dbReference type="InterPro" id="IPR023139">
    <property type="entry name" value="PBDC1-like_dom_sf"/>
</dbReference>
<evidence type="ECO:0000313" key="3">
    <source>
        <dbReference type="Proteomes" id="UP001233271"/>
    </source>
</evidence>
<dbReference type="GeneID" id="85492923"/>
<feature type="domain" description="Polysaccharide biosynthesis" evidence="1">
    <location>
        <begin position="22"/>
        <end position="152"/>
    </location>
</feature>
<proteinExistence type="predicted"/>
<dbReference type="Pfam" id="PF04669">
    <property type="entry name" value="PBDC1"/>
    <property type="match status" value="1"/>
</dbReference>
<protein>
    <recommendedName>
        <fullName evidence="1">Polysaccharide biosynthesis domain-containing protein</fullName>
    </recommendedName>
</protein>
<accession>A0AA48I484</accession>
<gene>
    <name evidence="2" type="primary">YPL225W</name>
    <name evidence="2" type="ORF">CcaverHIS019_0204140</name>
</gene>
<dbReference type="GO" id="GO:0005737">
    <property type="term" value="C:cytoplasm"/>
    <property type="evidence" value="ECO:0007669"/>
    <property type="project" value="TreeGrafter"/>
</dbReference>
<dbReference type="Gene3D" id="1.10.3560.10">
    <property type="entry name" value="yst0336 like domain"/>
    <property type="match status" value="1"/>
</dbReference>
<dbReference type="PANTHER" id="PTHR13410">
    <property type="entry name" value="PROTEIN PBDC1"/>
    <property type="match status" value="1"/>
</dbReference>
<reference evidence="2" key="1">
    <citation type="journal article" date="2023" name="BMC Genomics">
        <title>Chromosome-level genome assemblies of Cutaneotrichosporon spp. (Trichosporonales, Basidiomycota) reveal imbalanced evolution between nucleotide sequences and chromosome synteny.</title>
        <authorList>
            <person name="Kobayashi Y."/>
            <person name="Kayamori A."/>
            <person name="Aoki K."/>
            <person name="Shiwa Y."/>
            <person name="Matsutani M."/>
            <person name="Fujita N."/>
            <person name="Sugita T."/>
            <person name="Iwasaki W."/>
            <person name="Tanaka N."/>
            <person name="Takashima M."/>
        </authorList>
    </citation>
    <scope>NUCLEOTIDE SEQUENCE</scope>
    <source>
        <strain evidence="2">HIS019</strain>
    </source>
</reference>
<sequence length="165" mass="18982">MAHPIENLNEFSAEAAGNMEEIEMQFAVKTVEHLEAYERLITGIPPSKIKLTSMDDDIVEDLYIRFPEYKENPGLLLHIAEDDFKSNENKVRWREFIQGYEESLTEYNFGTLVRKDSDQTYSEENSMLVTRAQFVAIEIVRNRNGLNNKVYEDAQAAKAAAKAQK</sequence>
<dbReference type="Proteomes" id="UP001233271">
    <property type="component" value="Chromosome 2"/>
</dbReference>
<dbReference type="InterPro" id="IPR008476">
    <property type="entry name" value="PBDC1_metazoa/fungi"/>
</dbReference>
<dbReference type="EMBL" id="AP028213">
    <property type="protein sequence ID" value="BEI89052.1"/>
    <property type="molecule type" value="Genomic_DNA"/>
</dbReference>